<sequence>MDEDVQVISPSEHGSKRRVSYYYDSDVGLYSYGGAHPMKPYRMRMTHHLVAAYDMLQRMDVFRPRRASQLDMTRFHTDEYIDFLGKVSPETAEELTGNGTRFLVGEDNPAWDGLFEFCSISAGGISAAQRLNSGAADIAINWAGGLHHAKKREASGFCYVNDIVLGILELLRQFPRVLYIDIDCHHGDGVEEAFYTTDRVFTCSIHKQVNFFPGTGDVHDRGYGPGKGYTANIPLMNGISDEQYASVFQPVIRHIIEWYRPGAIILQCGADSLSGDKLGVFNLSMEGHAACAQFVRSFNIPTILLGGGGYTTKNVARAWTYETACALGIEHEIPRMLPIPTTSSGMGPGIVLTRKVLEGLRDLPFAPSVGLQDVPRMDVGEAIGLVDEEDEESEMDEIDLRLSRECDRPCPKRSHRSLELHFVIGRRAILFIWDEAPESSRTPRSRPGNTNRTAPKRIFFRRETDVIWNSHLRSGLGVGAAQHAWDDEEVESNVRAVENSFVDLGMGQMTSGVTLDDIKGNAPDDQKQMCIGVLDFYSSLKDHFAYSVGQRLKLLEVSVGPMINKKSQAIVVCEISLEDDMLNLLGTLHGGCTAYLIDVCSSIAIAIAPQGVNNPEEWWGKVSVSQALNVLYHAPARSGTTLRIVSETIVLGGRAGTIRCEVSTFISGIE</sequence>
<organism evidence="7 8">
    <name type="scientific">Rhizoctonia solani</name>
    <dbReference type="NCBI Taxonomy" id="456999"/>
    <lineage>
        <taxon>Eukaryota</taxon>
        <taxon>Fungi</taxon>
        <taxon>Dikarya</taxon>
        <taxon>Basidiomycota</taxon>
        <taxon>Agaricomycotina</taxon>
        <taxon>Agaricomycetes</taxon>
        <taxon>Cantharellales</taxon>
        <taxon>Ceratobasidiaceae</taxon>
        <taxon>Rhizoctonia</taxon>
    </lineage>
</organism>
<dbReference type="EMBL" id="JACYCF010000002">
    <property type="protein sequence ID" value="KAF8759592.1"/>
    <property type="molecule type" value="Genomic_DNA"/>
</dbReference>
<evidence type="ECO:0000313" key="7">
    <source>
        <dbReference type="EMBL" id="KAF8759592.1"/>
    </source>
</evidence>
<dbReference type="PANTHER" id="PTHR10625:SF2">
    <property type="entry name" value="HISTONE DEACETYLASE"/>
    <property type="match status" value="1"/>
</dbReference>
<dbReference type="CDD" id="cd03443">
    <property type="entry name" value="PaaI_thioesterase"/>
    <property type="match status" value="1"/>
</dbReference>
<dbReference type="GO" id="GO:0070210">
    <property type="term" value="C:Rpd3L-Expanded complex"/>
    <property type="evidence" value="ECO:0007669"/>
    <property type="project" value="TreeGrafter"/>
</dbReference>
<dbReference type="SUPFAM" id="SSF54637">
    <property type="entry name" value="Thioesterase/thiol ester dehydrase-isomerase"/>
    <property type="match status" value="1"/>
</dbReference>
<dbReference type="PRINTS" id="PR01270">
    <property type="entry name" value="HDASUPER"/>
</dbReference>
<reference evidence="7" key="1">
    <citation type="submission" date="2020-09" db="EMBL/GenBank/DDBJ databases">
        <title>Comparative genome analyses of four rice-infecting Rhizoctonia solani isolates reveal extensive enrichment of homogalacturonan modification genes.</title>
        <authorList>
            <person name="Lee D.-Y."/>
            <person name="Jeon J."/>
            <person name="Kim K.-T."/>
            <person name="Cheong K."/>
            <person name="Song H."/>
            <person name="Choi G."/>
            <person name="Ko J."/>
            <person name="Opiyo S.O."/>
            <person name="Zuo S."/>
            <person name="Madhav S."/>
            <person name="Lee Y.-H."/>
            <person name="Wang G.-L."/>
        </authorList>
    </citation>
    <scope>NUCLEOTIDE SEQUENCE</scope>
    <source>
        <strain evidence="7">AG1-IA B2</strain>
    </source>
</reference>
<protein>
    <recommendedName>
        <fullName evidence="2">histone deacetylase</fullName>
        <ecNumber evidence="2">3.5.1.98</ecNumber>
    </recommendedName>
</protein>
<accession>A0A8H7M863</accession>
<dbReference type="PRINTS" id="PR01271">
    <property type="entry name" value="HISDACETLASE"/>
</dbReference>
<dbReference type="InterPro" id="IPR000286">
    <property type="entry name" value="HDACs"/>
</dbReference>
<evidence type="ECO:0000313" key="8">
    <source>
        <dbReference type="Proteomes" id="UP000614334"/>
    </source>
</evidence>
<evidence type="ECO:0000256" key="2">
    <source>
        <dbReference type="ARBA" id="ARBA00012111"/>
    </source>
</evidence>
<feature type="domain" description="Histone deacetylase" evidence="5">
    <location>
        <begin position="36"/>
        <end position="324"/>
    </location>
</feature>
<dbReference type="PANTHER" id="PTHR10625">
    <property type="entry name" value="HISTONE DEACETYLASE HDAC1-RELATED"/>
    <property type="match status" value="1"/>
</dbReference>
<gene>
    <name evidence="7" type="ORF">RHS01_01869</name>
</gene>
<dbReference type="GO" id="GO:0141221">
    <property type="term" value="F:histone deacetylase activity, hydrolytic mechanism"/>
    <property type="evidence" value="ECO:0007669"/>
    <property type="project" value="UniProtKB-EC"/>
</dbReference>
<dbReference type="EC" id="3.5.1.98" evidence="2"/>
<dbReference type="GO" id="GO:0031507">
    <property type="term" value="P:heterochromatin formation"/>
    <property type="evidence" value="ECO:0007669"/>
    <property type="project" value="TreeGrafter"/>
</dbReference>
<dbReference type="Pfam" id="PF00850">
    <property type="entry name" value="Hist_deacetyl"/>
    <property type="match status" value="1"/>
</dbReference>
<dbReference type="InterPro" id="IPR029069">
    <property type="entry name" value="HotDog_dom_sf"/>
</dbReference>
<dbReference type="SUPFAM" id="SSF52768">
    <property type="entry name" value="Arginase/deacetylase"/>
    <property type="match status" value="1"/>
</dbReference>
<evidence type="ECO:0000256" key="1">
    <source>
        <dbReference type="ARBA" id="ARBA00006457"/>
    </source>
</evidence>
<proteinExistence type="inferred from homology"/>
<dbReference type="AlphaFoldDB" id="A0A8H7M863"/>
<dbReference type="CDD" id="cd09991">
    <property type="entry name" value="HDAC_classI"/>
    <property type="match status" value="1"/>
</dbReference>
<dbReference type="InterPro" id="IPR023696">
    <property type="entry name" value="Ureohydrolase_dom_sf"/>
</dbReference>
<dbReference type="Proteomes" id="UP000614334">
    <property type="component" value="Unassembled WGS sequence"/>
</dbReference>
<evidence type="ECO:0000256" key="4">
    <source>
        <dbReference type="ARBA" id="ARBA00022853"/>
    </source>
</evidence>
<comment type="caution">
    <text evidence="7">The sequence shown here is derived from an EMBL/GenBank/DDBJ whole genome shotgun (WGS) entry which is preliminary data.</text>
</comment>
<dbReference type="InterPro" id="IPR037138">
    <property type="entry name" value="His_deacetylse_dom_sf"/>
</dbReference>
<dbReference type="Gene3D" id="3.10.129.10">
    <property type="entry name" value="Hotdog Thioesterase"/>
    <property type="match status" value="1"/>
</dbReference>
<dbReference type="InterPro" id="IPR023801">
    <property type="entry name" value="His_deacetylse_dom"/>
</dbReference>
<evidence type="ECO:0000259" key="5">
    <source>
        <dbReference type="Pfam" id="PF00850"/>
    </source>
</evidence>
<comment type="similarity">
    <text evidence="1">Belongs to the histone deacetylase family. HD type 1 subfamily.</text>
</comment>
<keyword evidence="4" id="KW-0156">Chromatin regulator</keyword>
<feature type="domain" description="Thioesterase" evidence="6">
    <location>
        <begin position="586"/>
        <end position="663"/>
    </location>
</feature>
<dbReference type="InterPro" id="IPR003084">
    <property type="entry name" value="HDAC_I/II"/>
</dbReference>
<evidence type="ECO:0000256" key="3">
    <source>
        <dbReference type="ARBA" id="ARBA00022801"/>
    </source>
</evidence>
<dbReference type="Gene3D" id="3.40.800.20">
    <property type="entry name" value="Histone deacetylase domain"/>
    <property type="match status" value="1"/>
</dbReference>
<evidence type="ECO:0000259" key="6">
    <source>
        <dbReference type="Pfam" id="PF03061"/>
    </source>
</evidence>
<dbReference type="InterPro" id="IPR006683">
    <property type="entry name" value="Thioestr_dom"/>
</dbReference>
<keyword evidence="3" id="KW-0378">Hydrolase</keyword>
<name>A0A8H7M863_9AGAM</name>
<dbReference type="Pfam" id="PF03061">
    <property type="entry name" value="4HBT"/>
    <property type="match status" value="1"/>
</dbReference>